<evidence type="ECO:0000313" key="3">
    <source>
        <dbReference type="Proteomes" id="UP000450676"/>
    </source>
</evidence>
<proteinExistence type="predicted"/>
<feature type="compositionally biased region" description="Low complexity" evidence="1">
    <location>
        <begin position="27"/>
        <end position="45"/>
    </location>
</feature>
<accession>A0A7X4KQS5</accession>
<reference evidence="2 3" key="1">
    <citation type="submission" date="2019-12" db="EMBL/GenBank/DDBJ databases">
        <title>Novel species isolated from a subtropical stream in China.</title>
        <authorList>
            <person name="Lu H."/>
        </authorList>
    </citation>
    <scope>NUCLEOTIDE SEQUENCE [LARGE SCALE GENOMIC DNA]</scope>
    <source>
        <strain evidence="2 3">FT127W</strain>
    </source>
</reference>
<keyword evidence="3" id="KW-1185">Reference proteome</keyword>
<evidence type="ECO:0000313" key="2">
    <source>
        <dbReference type="EMBL" id="MYN11230.1"/>
    </source>
</evidence>
<dbReference type="EMBL" id="WWCU01000060">
    <property type="protein sequence ID" value="MYN11230.1"/>
    <property type="molecule type" value="Genomic_DNA"/>
</dbReference>
<comment type="caution">
    <text evidence="2">The sequence shown here is derived from an EMBL/GenBank/DDBJ whole genome shotgun (WGS) entry which is preliminary data.</text>
</comment>
<dbReference type="Proteomes" id="UP000450676">
    <property type="component" value="Unassembled WGS sequence"/>
</dbReference>
<protein>
    <submittedName>
        <fullName evidence="2">Uncharacterized protein</fullName>
    </submittedName>
</protein>
<feature type="region of interest" description="Disordered" evidence="1">
    <location>
        <begin position="1"/>
        <end position="45"/>
    </location>
</feature>
<evidence type="ECO:0000256" key="1">
    <source>
        <dbReference type="SAM" id="MobiDB-lite"/>
    </source>
</evidence>
<gene>
    <name evidence="2" type="ORF">GTP77_28350</name>
</gene>
<organism evidence="2 3">
    <name type="scientific">Pseudoduganella aquatica</name>
    <dbReference type="NCBI Taxonomy" id="2660641"/>
    <lineage>
        <taxon>Bacteria</taxon>
        <taxon>Pseudomonadati</taxon>
        <taxon>Pseudomonadota</taxon>
        <taxon>Betaproteobacteria</taxon>
        <taxon>Burkholderiales</taxon>
        <taxon>Oxalobacteraceae</taxon>
        <taxon>Telluria group</taxon>
        <taxon>Pseudoduganella</taxon>
    </lineage>
</organism>
<feature type="non-terminal residue" evidence="2">
    <location>
        <position position="45"/>
    </location>
</feature>
<name>A0A7X4KQS5_9BURK</name>
<sequence length="45" mass="4443">MSIIERAASRIEHPQDAPAGADTETTPPGAHAAAEGAPPVADAGH</sequence>
<dbReference type="AlphaFoldDB" id="A0A7X4KQS5"/>